<reference evidence="1 2" key="1">
    <citation type="submission" date="2024-02" db="EMBL/GenBank/DDBJ databases">
        <title>Bacterial strain from lacustrine sediment.</title>
        <authorList>
            <person name="Petit C."/>
            <person name="Fadhlaoui K."/>
        </authorList>
    </citation>
    <scope>NUCLEOTIDE SEQUENCE [LARGE SCALE GENOMIC DNA]</scope>
    <source>
        <strain evidence="1 2">IPX-CK</strain>
    </source>
</reference>
<dbReference type="EMBL" id="CP146256">
    <property type="protein sequence ID" value="XAH76416.1"/>
    <property type="molecule type" value="Genomic_DNA"/>
</dbReference>
<organism evidence="1 2">
    <name type="scientific">Kineothrix sedimenti</name>
    <dbReference type="NCBI Taxonomy" id="3123317"/>
    <lineage>
        <taxon>Bacteria</taxon>
        <taxon>Bacillati</taxon>
        <taxon>Bacillota</taxon>
        <taxon>Clostridia</taxon>
        <taxon>Lachnospirales</taxon>
        <taxon>Lachnospiraceae</taxon>
        <taxon>Kineothrix</taxon>
    </lineage>
</organism>
<evidence type="ECO:0000313" key="1">
    <source>
        <dbReference type="EMBL" id="XAH76416.1"/>
    </source>
</evidence>
<evidence type="ECO:0000313" key="2">
    <source>
        <dbReference type="Proteomes" id="UP001451571"/>
    </source>
</evidence>
<sequence>MVEQYSIDEAYMDMTGTQSLWGDR</sequence>
<gene>
    <name evidence="1" type="ORF">V6984_12190</name>
</gene>
<keyword evidence="2" id="KW-1185">Reference proteome</keyword>
<evidence type="ECO:0008006" key="3">
    <source>
        <dbReference type="Google" id="ProtNLM"/>
    </source>
</evidence>
<protein>
    <recommendedName>
        <fullName evidence="3">UmuC domain-containing protein</fullName>
    </recommendedName>
</protein>
<accession>A0ABZ3F1M0</accession>
<name>A0ABZ3F1M0_9FIRM</name>
<dbReference type="Proteomes" id="UP001451571">
    <property type="component" value="Chromosome"/>
</dbReference>
<proteinExistence type="predicted"/>